<evidence type="ECO:0000313" key="4">
    <source>
        <dbReference type="EMBL" id="POA97126.1"/>
    </source>
</evidence>
<dbReference type="PANTHER" id="PTHR35936">
    <property type="entry name" value="MEMBRANE-BOUND LYTIC MUREIN TRANSGLYCOSYLASE F"/>
    <property type="match status" value="1"/>
</dbReference>
<gene>
    <name evidence="4" type="ORF">C2134_18185</name>
</gene>
<dbReference type="SMART" id="SM00062">
    <property type="entry name" value="PBPb"/>
    <property type="match status" value="1"/>
</dbReference>
<sequence>MARFGDARPWHGMTMRRTARLASGQNRRKRDPRSTTRQQPLGSACMRRLLWMAMLWSLALPVPAQTLLVAMEEADNRPFEYLDDQGNLTGFHTEIVRAVAKALGWEVSFQRMPWGRVQLSLANGKVDAVTYMGKTAERMKYAVFLDGNQLDVERVTLFVRREDAARIHYIPPVSSMMNRWRFGAPHGYFLGQEIADAVAAGMPLDQHAQNQSQLFGMLVARRIDVAVAEKLALQLVEPEMPDVAAHVAPLPSAVFSGNPMYIAFRNKGDGPQLAKQFAAAYAKWRRGDVYPWLIARFKVYERVPDSFIPK</sequence>
<evidence type="ECO:0000259" key="3">
    <source>
        <dbReference type="SMART" id="SM00062"/>
    </source>
</evidence>
<keyword evidence="5" id="KW-1185">Reference proteome</keyword>
<evidence type="ECO:0000256" key="2">
    <source>
        <dbReference type="SAM" id="MobiDB-lite"/>
    </source>
</evidence>
<dbReference type="Gene3D" id="3.40.190.10">
    <property type="entry name" value="Periplasmic binding protein-like II"/>
    <property type="match status" value="2"/>
</dbReference>
<evidence type="ECO:0000313" key="5">
    <source>
        <dbReference type="Proteomes" id="UP000236416"/>
    </source>
</evidence>
<dbReference type="SUPFAM" id="SSF53850">
    <property type="entry name" value="Periplasmic binding protein-like II"/>
    <property type="match status" value="1"/>
</dbReference>
<dbReference type="Pfam" id="PF00497">
    <property type="entry name" value="SBP_bac_3"/>
    <property type="match status" value="1"/>
</dbReference>
<comment type="caution">
    <text evidence="4">The sequence shown here is derived from an EMBL/GenBank/DDBJ whole genome shotgun (WGS) entry which is preliminary data.</text>
</comment>
<proteinExistence type="predicted"/>
<keyword evidence="1" id="KW-0732">Signal</keyword>
<name>A0A2K4MJ56_9NEIS</name>
<reference evidence="4 5" key="1">
    <citation type="submission" date="2018-01" db="EMBL/GenBank/DDBJ databases">
        <title>Genomic Sequence of Chromobacterium MWU13-2610 from wild cranberry bogs within the Cape Cod National Seashore.</title>
        <authorList>
            <person name="O'Hara-Hanley K."/>
            <person name="Soby S."/>
            <person name="Harrison A."/>
        </authorList>
    </citation>
    <scope>NUCLEOTIDE SEQUENCE [LARGE SCALE GENOMIC DNA]</scope>
    <source>
        <strain evidence="4 5">MWU13-2610</strain>
    </source>
</reference>
<dbReference type="AlphaFoldDB" id="A0A2K4MJ56"/>
<evidence type="ECO:0000256" key="1">
    <source>
        <dbReference type="ARBA" id="ARBA00022729"/>
    </source>
</evidence>
<accession>A0A2K4MJ56</accession>
<feature type="domain" description="Solute-binding protein family 3/N-terminal" evidence="3">
    <location>
        <begin position="66"/>
        <end position="296"/>
    </location>
</feature>
<organism evidence="4 5">
    <name type="scientific">Chromobacterium sinusclupearum</name>
    <dbReference type="NCBI Taxonomy" id="2077146"/>
    <lineage>
        <taxon>Bacteria</taxon>
        <taxon>Pseudomonadati</taxon>
        <taxon>Pseudomonadota</taxon>
        <taxon>Betaproteobacteria</taxon>
        <taxon>Neisseriales</taxon>
        <taxon>Chromobacteriaceae</taxon>
        <taxon>Chromobacterium</taxon>
    </lineage>
</organism>
<dbReference type="PANTHER" id="PTHR35936:SF35">
    <property type="entry name" value="L-CYSTINE-BINDING PROTEIN TCYJ"/>
    <property type="match status" value="1"/>
</dbReference>
<feature type="region of interest" description="Disordered" evidence="2">
    <location>
        <begin position="15"/>
        <end position="39"/>
    </location>
</feature>
<dbReference type="EMBL" id="PPTF01000078">
    <property type="protein sequence ID" value="POA97126.1"/>
    <property type="molecule type" value="Genomic_DNA"/>
</dbReference>
<dbReference type="Proteomes" id="UP000236416">
    <property type="component" value="Unassembled WGS sequence"/>
</dbReference>
<dbReference type="InterPro" id="IPR001638">
    <property type="entry name" value="Solute-binding_3/MltF_N"/>
</dbReference>
<protein>
    <submittedName>
        <fullName evidence="4">Amino acid ABC transporter substrate-binding protein</fullName>
    </submittedName>
</protein>